<dbReference type="GO" id="GO:0005506">
    <property type="term" value="F:iron ion binding"/>
    <property type="evidence" value="ECO:0007669"/>
    <property type="project" value="InterPro"/>
</dbReference>
<evidence type="ECO:0000256" key="2">
    <source>
        <dbReference type="ARBA" id="ARBA00022723"/>
    </source>
</evidence>
<keyword evidence="3" id="KW-0847">Vitamin C</keyword>
<name>A0A226F7J5_FOLCA</name>
<dbReference type="Pfam" id="PF13640">
    <property type="entry name" value="2OG-FeII_Oxy_3"/>
    <property type="match status" value="1"/>
</dbReference>
<dbReference type="GO" id="GO:0004656">
    <property type="term" value="F:procollagen-proline 4-dioxygenase activity"/>
    <property type="evidence" value="ECO:0007669"/>
    <property type="project" value="TreeGrafter"/>
</dbReference>
<dbReference type="OMA" id="NEEYHEI"/>
<dbReference type="Proteomes" id="UP000198287">
    <property type="component" value="Unassembled WGS sequence"/>
</dbReference>
<dbReference type="EMBL" id="LNIX01000001">
    <property type="protein sequence ID" value="OXA64836.1"/>
    <property type="molecule type" value="Genomic_DNA"/>
</dbReference>
<dbReference type="SMART" id="SM00702">
    <property type="entry name" value="P4Hc"/>
    <property type="match status" value="1"/>
</dbReference>
<evidence type="ECO:0000256" key="8">
    <source>
        <dbReference type="SAM" id="SignalP"/>
    </source>
</evidence>
<keyword evidence="8" id="KW-0732">Signal</keyword>
<feature type="chain" id="PRO_5012646580" evidence="8">
    <location>
        <begin position="17"/>
        <end position="557"/>
    </location>
</feature>
<evidence type="ECO:0000256" key="3">
    <source>
        <dbReference type="ARBA" id="ARBA00022896"/>
    </source>
</evidence>
<dbReference type="OrthoDB" id="420380at2759"/>
<keyword evidence="2" id="KW-0479">Metal-binding</keyword>
<dbReference type="Gene3D" id="2.60.120.620">
    <property type="entry name" value="q2cbj1_9rhob like domain"/>
    <property type="match status" value="1"/>
</dbReference>
<keyword evidence="6" id="KW-0408">Iron</keyword>
<proteinExistence type="predicted"/>
<feature type="compositionally biased region" description="Polar residues" evidence="7">
    <location>
        <begin position="379"/>
        <end position="389"/>
    </location>
</feature>
<accession>A0A226F7J5</accession>
<feature type="region of interest" description="Disordered" evidence="7">
    <location>
        <begin position="360"/>
        <end position="389"/>
    </location>
</feature>
<evidence type="ECO:0000256" key="1">
    <source>
        <dbReference type="ARBA" id="ARBA00001961"/>
    </source>
</evidence>
<reference evidence="10 11" key="1">
    <citation type="submission" date="2015-12" db="EMBL/GenBank/DDBJ databases">
        <title>The genome of Folsomia candida.</title>
        <authorList>
            <person name="Faddeeva A."/>
            <person name="Derks M.F."/>
            <person name="Anvar Y."/>
            <person name="Smit S."/>
            <person name="Van Straalen N."/>
            <person name="Roelofs D."/>
        </authorList>
    </citation>
    <scope>NUCLEOTIDE SEQUENCE [LARGE SCALE GENOMIC DNA]</scope>
    <source>
        <strain evidence="10 11">VU population</strain>
        <tissue evidence="10">Whole body</tissue>
    </source>
</reference>
<protein>
    <submittedName>
        <fullName evidence="10">Prolyl 4-hydroxylase subunit alpha-2</fullName>
    </submittedName>
</protein>
<comment type="cofactor">
    <cofactor evidence="1">
        <name>L-ascorbate</name>
        <dbReference type="ChEBI" id="CHEBI:38290"/>
    </cofactor>
</comment>
<dbReference type="PROSITE" id="PS51471">
    <property type="entry name" value="FE2OG_OXY"/>
    <property type="match status" value="1"/>
</dbReference>
<evidence type="ECO:0000256" key="5">
    <source>
        <dbReference type="ARBA" id="ARBA00023002"/>
    </source>
</evidence>
<evidence type="ECO:0000313" key="10">
    <source>
        <dbReference type="EMBL" id="OXA64836.1"/>
    </source>
</evidence>
<evidence type="ECO:0000256" key="4">
    <source>
        <dbReference type="ARBA" id="ARBA00022964"/>
    </source>
</evidence>
<dbReference type="InterPro" id="IPR006620">
    <property type="entry name" value="Pro_4_hyd_alph"/>
</dbReference>
<dbReference type="GO" id="GO:0031418">
    <property type="term" value="F:L-ascorbic acid binding"/>
    <property type="evidence" value="ECO:0007669"/>
    <property type="project" value="UniProtKB-KW"/>
</dbReference>
<dbReference type="AlphaFoldDB" id="A0A226F7J5"/>
<evidence type="ECO:0000256" key="6">
    <source>
        <dbReference type="ARBA" id="ARBA00023004"/>
    </source>
</evidence>
<evidence type="ECO:0000259" key="9">
    <source>
        <dbReference type="PROSITE" id="PS51471"/>
    </source>
</evidence>
<dbReference type="PANTHER" id="PTHR10869">
    <property type="entry name" value="PROLYL 4-HYDROXYLASE ALPHA SUBUNIT"/>
    <property type="match status" value="1"/>
</dbReference>
<evidence type="ECO:0000313" key="11">
    <source>
        <dbReference type="Proteomes" id="UP000198287"/>
    </source>
</evidence>
<keyword evidence="11" id="KW-1185">Reference proteome</keyword>
<dbReference type="InterPro" id="IPR005123">
    <property type="entry name" value="Oxoglu/Fe-dep_dioxygenase_dom"/>
</dbReference>
<comment type="caution">
    <text evidence="10">The sequence shown here is derived from an EMBL/GenBank/DDBJ whole genome shotgun (WGS) entry which is preliminary data.</text>
</comment>
<keyword evidence="5" id="KW-0560">Oxidoreductase</keyword>
<dbReference type="InterPro" id="IPR045054">
    <property type="entry name" value="P4HA-like"/>
</dbReference>
<gene>
    <name evidence="10" type="ORF">Fcan01_01692</name>
</gene>
<feature type="domain" description="Fe2OG dioxygenase" evidence="9">
    <location>
        <begin position="418"/>
        <end position="529"/>
    </location>
</feature>
<sequence length="557" mass="63931">MSFIFKIFTLCSLNYAKYVTTSPHHVVSNTELNYASSPVDFKNLIILESQIVHHFLNTIWKKCDTASNCSVPDHVLLHRYMDDFEATILKDVKMDLDLFHLLINRSLIDLNGLGFDAAKHPLKVYKTIQRMINILPPLINSTEYTNDMQEIKKIFLKGKLGNMETNCVLSPQDLVKLGNVAFSDESYAQAVDAFVAAKSNMRNGSLLERAIKYHDIKLDKIKSLISYNDIHVDSGLLLFDAFLHNMTHPNFINRIPLKLETMFPDPPADTDVCGGIKYEAIQNGYIFEKLCRGEDVKTRKDKMHLKCYYSSKSHPEFILKPLKIEVHNKNPLLIQYHNILSEQDMQQYRDQVNKDMKISKTTPSIRSQENKKTPRISRQRTSSGGWIQDSSSKTFPTFNKLLHKIGRILQVDISKETGSEMMQIAAYSPGAHYAPHTDAIFEYKAEERLEPFDLLSGDRIMTFMIYLSDVEEGGTAFPILKTLVHPSKGSALMWYNVQPDVETIDRRTLHGGCSVLYGVKWIANKWIRSKDQFQTLKCPASKQFMESWPLEMHIDME</sequence>
<keyword evidence="4" id="KW-0223">Dioxygenase</keyword>
<dbReference type="PANTHER" id="PTHR10869:SF244">
    <property type="entry name" value="PROLYL 4-HYDROXYLASE SUBUNIT ALPHA-2"/>
    <property type="match status" value="1"/>
</dbReference>
<dbReference type="GO" id="GO:0005783">
    <property type="term" value="C:endoplasmic reticulum"/>
    <property type="evidence" value="ECO:0007669"/>
    <property type="project" value="TreeGrafter"/>
</dbReference>
<dbReference type="InterPro" id="IPR044862">
    <property type="entry name" value="Pro_4_hyd_alph_FE2OG_OXY"/>
</dbReference>
<feature type="signal peptide" evidence="8">
    <location>
        <begin position="1"/>
        <end position="16"/>
    </location>
</feature>
<evidence type="ECO:0000256" key="7">
    <source>
        <dbReference type="SAM" id="MobiDB-lite"/>
    </source>
</evidence>
<organism evidence="10 11">
    <name type="scientific">Folsomia candida</name>
    <name type="common">Springtail</name>
    <dbReference type="NCBI Taxonomy" id="158441"/>
    <lineage>
        <taxon>Eukaryota</taxon>
        <taxon>Metazoa</taxon>
        <taxon>Ecdysozoa</taxon>
        <taxon>Arthropoda</taxon>
        <taxon>Hexapoda</taxon>
        <taxon>Collembola</taxon>
        <taxon>Entomobryomorpha</taxon>
        <taxon>Isotomoidea</taxon>
        <taxon>Isotomidae</taxon>
        <taxon>Proisotominae</taxon>
        <taxon>Folsomia</taxon>
    </lineage>
</organism>